<organism evidence="12 13">
    <name type="scientific">Methylomonas denitrificans</name>
    <dbReference type="NCBI Taxonomy" id="1538553"/>
    <lineage>
        <taxon>Bacteria</taxon>
        <taxon>Pseudomonadati</taxon>
        <taxon>Pseudomonadota</taxon>
        <taxon>Gammaproteobacteria</taxon>
        <taxon>Methylococcales</taxon>
        <taxon>Methylococcaceae</taxon>
        <taxon>Methylomonas</taxon>
    </lineage>
</organism>
<evidence type="ECO:0000256" key="5">
    <source>
        <dbReference type="ARBA" id="ARBA00023315"/>
    </source>
</evidence>
<keyword evidence="5 12" id="KW-0012">Acyltransferase</keyword>
<evidence type="ECO:0000256" key="8">
    <source>
        <dbReference type="ARBA" id="ARBA00039866"/>
    </source>
</evidence>
<reference evidence="12 13" key="1">
    <citation type="journal article" date="2015" name="Environ. Microbiol.">
        <title>Methane oxidation coupled to nitrate reduction under hypoxia by the Gammaproteobacterium Methylomonas denitrificans, sp. nov. type strain FJG1.</title>
        <authorList>
            <person name="Kits K.D."/>
            <person name="Klotz M.G."/>
            <person name="Stein L.Y."/>
        </authorList>
    </citation>
    <scope>NUCLEOTIDE SEQUENCE [LARGE SCALE GENOMIC DNA]</scope>
    <source>
        <strain evidence="12 13">FJG1</strain>
    </source>
</reference>
<evidence type="ECO:0000256" key="10">
    <source>
        <dbReference type="ARBA" id="ARBA00047785"/>
    </source>
</evidence>
<dbReference type="CDD" id="cd07986">
    <property type="entry name" value="LPLAT_ACT14924-like"/>
    <property type="match status" value="1"/>
</dbReference>
<dbReference type="SUPFAM" id="SSF55729">
    <property type="entry name" value="Acyl-CoA N-acyltransferases (Nat)"/>
    <property type="match status" value="1"/>
</dbReference>
<dbReference type="OrthoDB" id="1113830at2"/>
<dbReference type="KEGG" id="mdn:JT25_019475"/>
<dbReference type="GO" id="GO:0043810">
    <property type="term" value="F:ornithine-acyl [acyl carrier protein] N-acyltransferase activity"/>
    <property type="evidence" value="ECO:0007669"/>
    <property type="project" value="UniProtKB-EC"/>
</dbReference>
<evidence type="ECO:0000259" key="11">
    <source>
        <dbReference type="SMART" id="SM00563"/>
    </source>
</evidence>
<dbReference type="Pfam" id="PF13444">
    <property type="entry name" value="Acetyltransf_5"/>
    <property type="match status" value="1"/>
</dbReference>
<evidence type="ECO:0000256" key="7">
    <source>
        <dbReference type="ARBA" id="ARBA00039058"/>
    </source>
</evidence>
<dbReference type="GO" id="GO:0006629">
    <property type="term" value="P:lipid metabolic process"/>
    <property type="evidence" value="ECO:0007669"/>
    <property type="project" value="UniProtKB-KW"/>
</dbReference>
<evidence type="ECO:0000313" key="13">
    <source>
        <dbReference type="Proteomes" id="UP000030512"/>
    </source>
</evidence>
<keyword evidence="13" id="KW-1185">Reference proteome</keyword>
<evidence type="ECO:0000256" key="4">
    <source>
        <dbReference type="ARBA" id="ARBA00023098"/>
    </source>
</evidence>
<accession>A0A126T9B2</accession>
<keyword evidence="4" id="KW-0443">Lipid metabolism</keyword>
<dbReference type="Pfam" id="PF19576">
    <property type="entry name" value="Acyltransf_2"/>
    <property type="match status" value="1"/>
</dbReference>
<keyword evidence="3 12" id="KW-0808">Transferase</keyword>
<comment type="pathway">
    <text evidence="1">Lipid metabolism.</text>
</comment>
<evidence type="ECO:0000256" key="1">
    <source>
        <dbReference type="ARBA" id="ARBA00005189"/>
    </source>
</evidence>
<protein>
    <recommendedName>
        <fullName evidence="8">L-ornithine N(alpha)-acyltransferase</fullName>
        <ecNumber evidence="7">2.3.2.30</ecNumber>
    </recommendedName>
</protein>
<dbReference type="SUPFAM" id="SSF69593">
    <property type="entry name" value="Glycerol-3-phosphate (1)-acyltransferase"/>
    <property type="match status" value="1"/>
</dbReference>
<evidence type="ECO:0000256" key="3">
    <source>
        <dbReference type="ARBA" id="ARBA00022679"/>
    </source>
</evidence>
<name>A0A126T9B2_9GAMM</name>
<evidence type="ECO:0000313" key="12">
    <source>
        <dbReference type="EMBL" id="AMK78641.1"/>
    </source>
</evidence>
<dbReference type="PANTHER" id="PTHR37323:SF1">
    <property type="entry name" value="L-ORNITHINE N(ALPHA)-ACYLTRANSFERASE"/>
    <property type="match status" value="1"/>
</dbReference>
<dbReference type="SMART" id="SM00563">
    <property type="entry name" value="PlsC"/>
    <property type="match status" value="1"/>
</dbReference>
<dbReference type="InterPro" id="IPR002123">
    <property type="entry name" value="Plipid/glycerol_acylTrfase"/>
</dbReference>
<evidence type="ECO:0000256" key="2">
    <source>
        <dbReference type="ARBA" id="ARBA00022516"/>
    </source>
</evidence>
<dbReference type="EMBL" id="CP014476">
    <property type="protein sequence ID" value="AMK78641.1"/>
    <property type="molecule type" value="Genomic_DNA"/>
</dbReference>
<dbReference type="InterPro" id="IPR045746">
    <property type="entry name" value="ACT14924-like_Acyltransf_dom"/>
</dbReference>
<dbReference type="STRING" id="1538553.JT25_019475"/>
<dbReference type="PANTHER" id="PTHR37323">
    <property type="entry name" value="GCN5-RELATED N-ACETYLTRANSFERASE"/>
    <property type="match status" value="1"/>
</dbReference>
<proteinExistence type="inferred from homology"/>
<comment type="similarity">
    <text evidence="6">Belongs to the acetyltransferase family. OlsB subfamily.</text>
</comment>
<dbReference type="AlphaFoldDB" id="A0A126T9B2"/>
<comment type="function">
    <text evidence="9">Catalyzes the first step in the biosynthesis of ornithine lipids, which are phosphorus-free membrane lipids. Catalyzes the 3-hydroxyacyl-acyl carrier protein-dependent acylation of ornithine to form lyso-ornithine lipid (LOL).</text>
</comment>
<sequence length="573" mass="65595">MIDAERILQETYPDFKLGKDNKLVVNALKKLIHEDDFNDVIRKNQHLRGFAFLDKLLNYFKFNYQVSNDCYNNIPSEGRLLIVANHPIGTLDGLALVKLIRSVRPDVRIVANRVLSHMEPLQSIFLPVDVLSDKKKLKDVYKVMLEALENEEAIIFFPAGEVSRITPKGIRDGAWQSGFIKLARRAQCPILPIFIKAKNSALFYSASTLYKPLGTMLLVKEMFNKKGQEIKFMVGAPVPYQVIADSEESNKQLSQRFRKHVQNLGKKNKPALFETVATVVHPSDTKAVKKALYQSRLLGETRDGKKIFLYQFRDDCPVMREIARLRELTFRTVEEGTGLALDLDKFDIYYSHIVLWDDNDLEIVGAYRVGEGPAIMASHGVDGFYTQTLFDLRSEFEAYLPYSIELGRSFVQPRYWGQHSLDYLWYGIGAYLRERPDIKYLFGPVSISNAYPQAAKELIIGFYQQQFASDLQHTKARTPFVISQQGKAFAATEFSADYSTSFKILNSELKKLGVKVPTLYKQYVELCVDKGCHFIDFNIDPDFNNCIDSLIMVEVDKIAPKKRQRYIEKSLAC</sequence>
<dbReference type="InterPro" id="IPR052351">
    <property type="entry name" value="Ornithine_N-alpha-AT"/>
</dbReference>
<keyword evidence="2" id="KW-0444">Lipid biosynthesis</keyword>
<dbReference type="EC" id="2.3.2.30" evidence="7"/>
<dbReference type="RefSeq" id="WP_036274084.1">
    <property type="nucleotide sequence ID" value="NZ_CP014476.1"/>
</dbReference>
<gene>
    <name evidence="12" type="ORF">JT25_019475</name>
</gene>
<dbReference type="InterPro" id="IPR016181">
    <property type="entry name" value="Acyl_CoA_acyltransferase"/>
</dbReference>
<comment type="catalytic activity">
    <reaction evidence="10">
        <text>a (3R)-hydroxyacyl-[ACP] + L-ornithine = a lyso-ornithine lipid + holo-[ACP] + H(+)</text>
        <dbReference type="Rhea" id="RHEA:20633"/>
        <dbReference type="Rhea" id="RHEA-COMP:9685"/>
        <dbReference type="Rhea" id="RHEA-COMP:9945"/>
        <dbReference type="ChEBI" id="CHEBI:15378"/>
        <dbReference type="ChEBI" id="CHEBI:46911"/>
        <dbReference type="ChEBI" id="CHEBI:64479"/>
        <dbReference type="ChEBI" id="CHEBI:78827"/>
        <dbReference type="ChEBI" id="CHEBI:138482"/>
        <dbReference type="EC" id="2.3.2.30"/>
    </reaction>
    <physiologicalReaction direction="left-to-right" evidence="10">
        <dbReference type="Rhea" id="RHEA:20634"/>
    </physiologicalReaction>
</comment>
<evidence type="ECO:0000256" key="6">
    <source>
        <dbReference type="ARBA" id="ARBA00038095"/>
    </source>
</evidence>
<dbReference type="Proteomes" id="UP000030512">
    <property type="component" value="Chromosome"/>
</dbReference>
<feature type="domain" description="Phospholipid/glycerol acyltransferase" evidence="11">
    <location>
        <begin position="80"/>
        <end position="198"/>
    </location>
</feature>
<evidence type="ECO:0000256" key="9">
    <source>
        <dbReference type="ARBA" id="ARBA00045724"/>
    </source>
</evidence>